<accession>X1L017</accession>
<dbReference type="AlphaFoldDB" id="X1L017"/>
<name>X1L017_9ZZZZ</name>
<comment type="caution">
    <text evidence="1">The sequence shown here is derived from an EMBL/GenBank/DDBJ whole genome shotgun (WGS) entry which is preliminary data.</text>
</comment>
<protein>
    <submittedName>
        <fullName evidence="1">Uncharacterized protein</fullName>
    </submittedName>
</protein>
<dbReference type="EMBL" id="BARU01037384">
    <property type="protein sequence ID" value="GAH87503.1"/>
    <property type="molecule type" value="Genomic_DNA"/>
</dbReference>
<feature type="non-terminal residue" evidence="1">
    <location>
        <position position="1"/>
    </location>
</feature>
<organism evidence="1">
    <name type="scientific">marine sediment metagenome</name>
    <dbReference type="NCBI Taxonomy" id="412755"/>
    <lineage>
        <taxon>unclassified sequences</taxon>
        <taxon>metagenomes</taxon>
        <taxon>ecological metagenomes</taxon>
    </lineage>
</organism>
<evidence type="ECO:0000313" key="1">
    <source>
        <dbReference type="EMBL" id="GAH87503.1"/>
    </source>
</evidence>
<gene>
    <name evidence="1" type="ORF">S03H2_58265</name>
</gene>
<proteinExistence type="predicted"/>
<sequence>SEILQLIEITVFLMEHVSCSPDGIMEYWNVGLNKELIDFIASLSRGILPIDQYAIFPEPIIP</sequence>
<reference evidence="1" key="1">
    <citation type="journal article" date="2014" name="Front. Microbiol.">
        <title>High frequency of phylogenetically diverse reductive dehalogenase-homologous genes in deep subseafloor sedimentary metagenomes.</title>
        <authorList>
            <person name="Kawai M."/>
            <person name="Futagami T."/>
            <person name="Toyoda A."/>
            <person name="Takaki Y."/>
            <person name="Nishi S."/>
            <person name="Hori S."/>
            <person name="Arai W."/>
            <person name="Tsubouchi T."/>
            <person name="Morono Y."/>
            <person name="Uchiyama I."/>
            <person name="Ito T."/>
            <person name="Fujiyama A."/>
            <person name="Inagaki F."/>
            <person name="Takami H."/>
        </authorList>
    </citation>
    <scope>NUCLEOTIDE SEQUENCE</scope>
    <source>
        <strain evidence="1">Expedition CK06-06</strain>
    </source>
</reference>